<dbReference type="Gene3D" id="3.30.420.10">
    <property type="entry name" value="Ribonuclease H-like superfamily/Ribonuclease H"/>
    <property type="match status" value="1"/>
</dbReference>
<dbReference type="OrthoDB" id="418757at2759"/>
<feature type="compositionally biased region" description="Polar residues" evidence="1">
    <location>
        <begin position="171"/>
        <end position="185"/>
    </location>
</feature>
<dbReference type="OMA" id="ERKHMAN"/>
<organism evidence="4 5">
    <name type="scientific">Actinidia chinensis var. chinensis</name>
    <name type="common">Chinese soft-hair kiwi</name>
    <dbReference type="NCBI Taxonomy" id="1590841"/>
    <lineage>
        <taxon>Eukaryota</taxon>
        <taxon>Viridiplantae</taxon>
        <taxon>Streptophyta</taxon>
        <taxon>Embryophyta</taxon>
        <taxon>Tracheophyta</taxon>
        <taxon>Spermatophyta</taxon>
        <taxon>Magnoliopsida</taxon>
        <taxon>eudicotyledons</taxon>
        <taxon>Gunneridae</taxon>
        <taxon>Pentapetalae</taxon>
        <taxon>asterids</taxon>
        <taxon>Ericales</taxon>
        <taxon>Actinidiaceae</taxon>
        <taxon>Actinidia</taxon>
    </lineage>
</organism>
<dbReference type="Proteomes" id="UP000241394">
    <property type="component" value="Chromosome LG5"/>
</dbReference>
<dbReference type="SUPFAM" id="SSF56672">
    <property type="entry name" value="DNA/RNA polymerases"/>
    <property type="match status" value="1"/>
</dbReference>
<dbReference type="InParanoid" id="A0A2R6RIX9"/>
<dbReference type="PANTHER" id="PTHR11439">
    <property type="entry name" value="GAG-POL-RELATED RETROTRANSPOSON"/>
    <property type="match status" value="1"/>
</dbReference>
<comment type="caution">
    <text evidence="4">The sequence shown here is derived from an EMBL/GenBank/DDBJ whole genome shotgun (WGS) entry which is preliminary data.</text>
</comment>
<dbReference type="SUPFAM" id="SSF53098">
    <property type="entry name" value="Ribonuclease H-like"/>
    <property type="match status" value="1"/>
</dbReference>
<evidence type="ECO:0000313" key="5">
    <source>
        <dbReference type="Proteomes" id="UP000241394"/>
    </source>
</evidence>
<evidence type="ECO:0000313" key="4">
    <source>
        <dbReference type="EMBL" id="PSS29970.1"/>
    </source>
</evidence>
<dbReference type="STRING" id="1590841.A0A2R6RIX9"/>
<dbReference type="InterPro" id="IPR057670">
    <property type="entry name" value="SH3_retrovirus"/>
</dbReference>
<feature type="domain" description="Reverse transcriptase Ty1/copia-type" evidence="2">
    <location>
        <begin position="239"/>
        <end position="291"/>
    </location>
</feature>
<reference evidence="4 5" key="1">
    <citation type="submission" date="2017-07" db="EMBL/GenBank/DDBJ databases">
        <title>An improved, manually edited Actinidia chinensis var. chinensis (kiwifruit) genome highlights the challenges associated with draft genomes and gene prediction in plants.</title>
        <authorList>
            <person name="Pilkington S."/>
            <person name="Crowhurst R."/>
            <person name="Hilario E."/>
            <person name="Nardozza S."/>
            <person name="Fraser L."/>
            <person name="Peng Y."/>
            <person name="Gunaseelan K."/>
            <person name="Simpson R."/>
            <person name="Tahir J."/>
            <person name="Deroles S."/>
            <person name="Templeton K."/>
            <person name="Luo Z."/>
            <person name="Davy M."/>
            <person name="Cheng C."/>
            <person name="Mcneilage M."/>
            <person name="Scaglione D."/>
            <person name="Liu Y."/>
            <person name="Zhang Q."/>
            <person name="Datson P."/>
            <person name="De Silva N."/>
            <person name="Gardiner S."/>
            <person name="Bassett H."/>
            <person name="Chagne D."/>
            <person name="Mccallum J."/>
            <person name="Dzierzon H."/>
            <person name="Deng C."/>
            <person name="Wang Y.-Y."/>
            <person name="Barron N."/>
            <person name="Manako K."/>
            <person name="Bowen J."/>
            <person name="Foster T."/>
            <person name="Erridge Z."/>
            <person name="Tiffin H."/>
            <person name="Waite C."/>
            <person name="Davies K."/>
            <person name="Grierson E."/>
            <person name="Laing W."/>
            <person name="Kirk R."/>
            <person name="Chen X."/>
            <person name="Wood M."/>
            <person name="Montefiori M."/>
            <person name="Brummell D."/>
            <person name="Schwinn K."/>
            <person name="Catanach A."/>
            <person name="Fullerton C."/>
            <person name="Li D."/>
            <person name="Meiyalaghan S."/>
            <person name="Nieuwenhuizen N."/>
            <person name="Read N."/>
            <person name="Prakash R."/>
            <person name="Hunter D."/>
            <person name="Zhang H."/>
            <person name="Mckenzie M."/>
            <person name="Knabel M."/>
            <person name="Harris A."/>
            <person name="Allan A."/>
            <person name="Chen A."/>
            <person name="Janssen B."/>
            <person name="Plunkett B."/>
            <person name="Dwamena C."/>
            <person name="Voogd C."/>
            <person name="Leif D."/>
            <person name="Lafferty D."/>
            <person name="Souleyre E."/>
            <person name="Varkonyi-Gasic E."/>
            <person name="Gambi F."/>
            <person name="Hanley J."/>
            <person name="Yao J.-L."/>
            <person name="Cheung J."/>
            <person name="David K."/>
            <person name="Warren B."/>
            <person name="Marsh K."/>
            <person name="Snowden K."/>
            <person name="Lin-Wang K."/>
            <person name="Brian L."/>
            <person name="Martinez-Sanchez M."/>
            <person name="Wang M."/>
            <person name="Ileperuma N."/>
            <person name="Macnee N."/>
            <person name="Campin R."/>
            <person name="Mcatee P."/>
            <person name="Drummond R."/>
            <person name="Espley R."/>
            <person name="Ireland H."/>
            <person name="Wu R."/>
            <person name="Atkinson R."/>
            <person name="Karunairetnam S."/>
            <person name="Bulley S."/>
            <person name="Chunkath S."/>
            <person name="Hanley Z."/>
            <person name="Storey R."/>
            <person name="Thrimawithana A."/>
            <person name="Thomson S."/>
            <person name="David C."/>
            <person name="Testolin R."/>
        </authorList>
    </citation>
    <scope>NUCLEOTIDE SEQUENCE [LARGE SCALE GENOMIC DNA]</scope>
    <source>
        <strain evidence="5">cv. Red5</strain>
        <tissue evidence="4">Young leaf</tissue>
    </source>
</reference>
<dbReference type="CDD" id="cd09272">
    <property type="entry name" value="RNase_HI_RT_Ty1"/>
    <property type="match status" value="1"/>
</dbReference>
<evidence type="ECO:0000256" key="1">
    <source>
        <dbReference type="SAM" id="MobiDB-lite"/>
    </source>
</evidence>
<dbReference type="InterPro" id="IPR013103">
    <property type="entry name" value="RVT_2"/>
</dbReference>
<keyword evidence="4" id="KW-0540">Nuclease</keyword>
<proteinExistence type="predicted"/>
<evidence type="ECO:0000259" key="2">
    <source>
        <dbReference type="Pfam" id="PF07727"/>
    </source>
</evidence>
<protein>
    <submittedName>
        <fullName evidence="4">Endonuclease</fullName>
    </submittedName>
</protein>
<dbReference type="GO" id="GO:0003676">
    <property type="term" value="F:nucleic acid binding"/>
    <property type="evidence" value="ECO:0007669"/>
    <property type="project" value="InterPro"/>
</dbReference>
<dbReference type="InterPro" id="IPR043502">
    <property type="entry name" value="DNA/RNA_pol_sf"/>
</dbReference>
<feature type="domain" description="Retroviral polymerase SH3-like" evidence="3">
    <location>
        <begin position="67"/>
        <end position="126"/>
    </location>
</feature>
<keyword evidence="4" id="KW-0378">Hydrolase</keyword>
<reference evidence="5" key="2">
    <citation type="journal article" date="2018" name="BMC Genomics">
        <title>A manually annotated Actinidia chinensis var. chinensis (kiwifruit) genome highlights the challenges associated with draft genomes and gene prediction in plants.</title>
        <authorList>
            <person name="Pilkington S.M."/>
            <person name="Crowhurst R."/>
            <person name="Hilario E."/>
            <person name="Nardozza S."/>
            <person name="Fraser L."/>
            <person name="Peng Y."/>
            <person name="Gunaseelan K."/>
            <person name="Simpson R."/>
            <person name="Tahir J."/>
            <person name="Deroles S.C."/>
            <person name="Templeton K."/>
            <person name="Luo Z."/>
            <person name="Davy M."/>
            <person name="Cheng C."/>
            <person name="McNeilage M."/>
            <person name="Scaglione D."/>
            <person name="Liu Y."/>
            <person name="Zhang Q."/>
            <person name="Datson P."/>
            <person name="De Silva N."/>
            <person name="Gardiner S.E."/>
            <person name="Bassett H."/>
            <person name="Chagne D."/>
            <person name="McCallum J."/>
            <person name="Dzierzon H."/>
            <person name="Deng C."/>
            <person name="Wang Y.Y."/>
            <person name="Barron L."/>
            <person name="Manako K."/>
            <person name="Bowen J."/>
            <person name="Foster T.M."/>
            <person name="Erridge Z.A."/>
            <person name="Tiffin H."/>
            <person name="Waite C.N."/>
            <person name="Davies K.M."/>
            <person name="Grierson E.P."/>
            <person name="Laing W.A."/>
            <person name="Kirk R."/>
            <person name="Chen X."/>
            <person name="Wood M."/>
            <person name="Montefiori M."/>
            <person name="Brummell D.A."/>
            <person name="Schwinn K.E."/>
            <person name="Catanach A."/>
            <person name="Fullerton C."/>
            <person name="Li D."/>
            <person name="Meiyalaghan S."/>
            <person name="Nieuwenhuizen N."/>
            <person name="Read N."/>
            <person name="Prakash R."/>
            <person name="Hunter D."/>
            <person name="Zhang H."/>
            <person name="McKenzie M."/>
            <person name="Knabel M."/>
            <person name="Harris A."/>
            <person name="Allan A.C."/>
            <person name="Gleave A."/>
            <person name="Chen A."/>
            <person name="Janssen B.J."/>
            <person name="Plunkett B."/>
            <person name="Ampomah-Dwamena C."/>
            <person name="Voogd C."/>
            <person name="Leif D."/>
            <person name="Lafferty D."/>
            <person name="Souleyre E.J.F."/>
            <person name="Varkonyi-Gasic E."/>
            <person name="Gambi F."/>
            <person name="Hanley J."/>
            <person name="Yao J.L."/>
            <person name="Cheung J."/>
            <person name="David K.M."/>
            <person name="Warren B."/>
            <person name="Marsh K."/>
            <person name="Snowden K.C."/>
            <person name="Lin-Wang K."/>
            <person name="Brian L."/>
            <person name="Martinez-Sanchez M."/>
            <person name="Wang M."/>
            <person name="Ileperuma N."/>
            <person name="Macnee N."/>
            <person name="Campin R."/>
            <person name="McAtee P."/>
            <person name="Drummond R.S.M."/>
            <person name="Espley R.V."/>
            <person name="Ireland H.S."/>
            <person name="Wu R."/>
            <person name="Atkinson R.G."/>
            <person name="Karunairetnam S."/>
            <person name="Bulley S."/>
            <person name="Chunkath S."/>
            <person name="Hanley Z."/>
            <person name="Storey R."/>
            <person name="Thrimawithana A.H."/>
            <person name="Thomson S."/>
            <person name="David C."/>
            <person name="Testolin R."/>
            <person name="Huang H."/>
            <person name="Hellens R.P."/>
            <person name="Schaffer R.J."/>
        </authorList>
    </citation>
    <scope>NUCLEOTIDE SEQUENCE [LARGE SCALE GENOMIC DNA]</scope>
    <source>
        <strain evidence="5">cv. Red5</strain>
    </source>
</reference>
<sequence>MNRTLVDKVRCMICNAGLSKAFWAEAINYAAHLTNRLPSTAIEGKTPMEVWSGKCVSDYDSLHIFGCPAYFHVKEDKLDPRAKKAIFVGFSTGVKGYRLWCPETKKIVNSRDVTFDESVMMKNSEKENLSPISTQQVELVSPVVPTKTVQTVDIPDEESDDIDTTPDLKEAQSSQPAESIATSRPQRVIRRPARYTDTVAYALPVIEGVPCTYKDAVQGTENPKWKRAMDEEMKSLHKNQTWELVELPKGKKAIGCKWIYGKKEDTQGIRFKARLVAKGYAQKEGIDYNEIDRLKAQLSREFEMKDLGEAKKILGMEIKRDRVKGTVWLTQSQYLKKILQRFRIDSSTKPVSTPLASHFRLSASMSPRTDDERKHMANVPYANAVGALMYAMVCTRPDISHAVSMVSRYMHDPGKEHWMAVKWILRYIQGTIDVGLKYQREDKVGHLSVGYVDSDYAGDLDKRRSTTGYVFTMAGGPVCWRSTLQSTVALSTTEAEYMAVTEAFKEAIWLHGLINDLGIDQEHVDVYCDSQSAICLAKNQVHHFRTKHIDVQFHFIREILNEGDVLLEKISTKDNPADMLTNVVSEIKFKHCLDLINISEQHGA</sequence>
<dbReference type="GO" id="GO:0004519">
    <property type="term" value="F:endonuclease activity"/>
    <property type="evidence" value="ECO:0007669"/>
    <property type="project" value="UniProtKB-KW"/>
</dbReference>
<dbReference type="Pfam" id="PF07727">
    <property type="entry name" value="RVT_2"/>
    <property type="match status" value="1"/>
</dbReference>
<dbReference type="InterPro" id="IPR036397">
    <property type="entry name" value="RNaseH_sf"/>
</dbReference>
<accession>A0A2R6RIX9</accession>
<feature type="region of interest" description="Disordered" evidence="1">
    <location>
        <begin position="156"/>
        <end position="186"/>
    </location>
</feature>
<dbReference type="AlphaFoldDB" id="A0A2R6RIX9"/>
<dbReference type="Gramene" id="PSS29970">
    <property type="protein sequence ID" value="PSS29970"/>
    <property type="gene ID" value="CEY00_Acc05285"/>
</dbReference>
<dbReference type="Pfam" id="PF25597">
    <property type="entry name" value="SH3_retrovirus"/>
    <property type="match status" value="1"/>
</dbReference>
<keyword evidence="5" id="KW-1185">Reference proteome</keyword>
<gene>
    <name evidence="4" type="ORF">CEY00_Acc05285</name>
</gene>
<keyword evidence="4" id="KW-0255">Endonuclease</keyword>
<dbReference type="PANTHER" id="PTHR11439:SF467">
    <property type="entry name" value="INTEGRASE CATALYTIC DOMAIN-CONTAINING PROTEIN"/>
    <property type="match status" value="1"/>
</dbReference>
<evidence type="ECO:0000259" key="3">
    <source>
        <dbReference type="Pfam" id="PF25597"/>
    </source>
</evidence>
<dbReference type="EMBL" id="NKQK01000005">
    <property type="protein sequence ID" value="PSS29970.1"/>
    <property type="molecule type" value="Genomic_DNA"/>
</dbReference>
<dbReference type="InterPro" id="IPR012337">
    <property type="entry name" value="RNaseH-like_sf"/>
</dbReference>
<name>A0A2R6RIX9_ACTCC</name>